<proteinExistence type="predicted"/>
<feature type="compositionally biased region" description="Basic and acidic residues" evidence="3">
    <location>
        <begin position="8"/>
        <end position="19"/>
    </location>
</feature>
<feature type="region of interest" description="Disordered" evidence="3">
    <location>
        <begin position="1"/>
        <end position="22"/>
    </location>
</feature>
<evidence type="ECO:0000313" key="6">
    <source>
        <dbReference type="Proteomes" id="UP000324091"/>
    </source>
</evidence>
<dbReference type="PANTHER" id="PTHR23348:SF41">
    <property type="entry name" value="NEUROBLAST DIFFERENTIATION-ASSOCIATED PROTEIN AHNAK"/>
    <property type="match status" value="1"/>
</dbReference>
<feature type="region of interest" description="Disordered" evidence="3">
    <location>
        <begin position="202"/>
        <end position="232"/>
    </location>
</feature>
<keyword evidence="2" id="KW-0539">Nucleus</keyword>
<dbReference type="InterPro" id="IPR036034">
    <property type="entry name" value="PDZ_sf"/>
</dbReference>
<evidence type="ECO:0000256" key="3">
    <source>
        <dbReference type="SAM" id="MobiDB-lite"/>
    </source>
</evidence>
<dbReference type="InterPro" id="IPR052082">
    <property type="entry name" value="Myelin_sheath_structural"/>
</dbReference>
<dbReference type="PANTHER" id="PTHR23348">
    <property type="entry name" value="PERIAXIN/AHNAK"/>
    <property type="match status" value="1"/>
</dbReference>
<feature type="region of interest" description="Disordered" evidence="3">
    <location>
        <begin position="497"/>
        <end position="517"/>
    </location>
</feature>
<dbReference type="SUPFAM" id="SSF50156">
    <property type="entry name" value="PDZ domain-like"/>
    <property type="match status" value="1"/>
</dbReference>
<protein>
    <submittedName>
        <fullName evidence="5">Neuroblast differentiation-associated protein AHNAK</fullName>
    </submittedName>
</protein>
<evidence type="ECO:0000313" key="5">
    <source>
        <dbReference type="EMBL" id="TWW55644.1"/>
    </source>
</evidence>
<accession>A0A5C6MKA8</accession>
<name>A0A5C6MKA8_9TELE</name>
<dbReference type="Proteomes" id="UP000324091">
    <property type="component" value="Chromosome 9"/>
</dbReference>
<feature type="domain" description="PDZ" evidence="4">
    <location>
        <begin position="16"/>
        <end position="76"/>
    </location>
</feature>
<comment type="subcellular location">
    <subcellularLocation>
        <location evidence="1">Nucleus</location>
    </subcellularLocation>
</comment>
<comment type="caution">
    <text evidence="5">The sequence shown here is derived from an EMBL/GenBank/DDBJ whole genome shotgun (WGS) entry which is preliminary data.</text>
</comment>
<sequence length="555" mass="59536">MAEEEETREVLFPDWKGPDETGLTIEQTSEGEIFVRGVRGESPAARSGKVYEGDQIVGATVYFDNMSPEETAELLKTLNRHKVGLKLQNKGDKSPGYSPLSTPCRSPMGTLTWEGRTRFGSSSPDILLSGDDEEYKRIYTKKIKPRLKSEDLAEGVDVRTERHSSTSSDGSTITTITRRITTYTVEMPGGISEELELSSPDVKGLRHESGDGSPGVRILHGSPSGPKLEGPDVDVNLPKAEINVKAPDVDIEGPEIDIEGPDEIDIEGPDGKVKGPKFNLPSMKTPKLPGIDINLKGPKVEGDVDISVPSLQGNMTAPEVNVEGPDIGVEGPEGGFKMPKVKLPKFGIKGPHVEAPDVDINIPKANIDVKVPDVDIKAPEIDIEGPDGKITGPKLKLPSFSGPKISMPDVGLNLSGPKLKGDVDVSVPKIEGDIKAPDFNVTGPGMNIEGETSGFKMPKIKMPSFGGKSPKLEGPDFDVNLPKAEINVKAPDVDINAPEIDIEGPDGKVKGPKFKLPSMKTPKLPGIDINLKGPKVEGDVVLISQFHHCKKYDSS</sequence>
<dbReference type="GO" id="GO:0005634">
    <property type="term" value="C:nucleus"/>
    <property type="evidence" value="ECO:0007669"/>
    <property type="project" value="UniProtKB-SubCell"/>
</dbReference>
<keyword evidence="6" id="KW-1185">Reference proteome</keyword>
<dbReference type="InterPro" id="IPR001478">
    <property type="entry name" value="PDZ"/>
</dbReference>
<reference evidence="5 6" key="1">
    <citation type="submission" date="2019-04" db="EMBL/GenBank/DDBJ databases">
        <title>Chromosome genome assembly for Takifugu flavidus.</title>
        <authorList>
            <person name="Xiao S."/>
        </authorList>
    </citation>
    <scope>NUCLEOTIDE SEQUENCE [LARGE SCALE GENOMIC DNA]</scope>
    <source>
        <strain evidence="5">HTHZ2018</strain>
        <tissue evidence="5">Muscle</tissue>
    </source>
</reference>
<evidence type="ECO:0000259" key="4">
    <source>
        <dbReference type="PROSITE" id="PS50106"/>
    </source>
</evidence>
<dbReference type="GO" id="GO:0043484">
    <property type="term" value="P:regulation of RNA splicing"/>
    <property type="evidence" value="ECO:0007669"/>
    <property type="project" value="TreeGrafter"/>
</dbReference>
<dbReference type="GO" id="GO:0043034">
    <property type="term" value="C:costamere"/>
    <property type="evidence" value="ECO:0007669"/>
    <property type="project" value="TreeGrafter"/>
</dbReference>
<evidence type="ECO:0000256" key="2">
    <source>
        <dbReference type="ARBA" id="ARBA00023242"/>
    </source>
</evidence>
<dbReference type="PROSITE" id="PS50106">
    <property type="entry name" value="PDZ"/>
    <property type="match status" value="1"/>
</dbReference>
<dbReference type="Gene3D" id="2.30.42.10">
    <property type="match status" value="1"/>
</dbReference>
<evidence type="ECO:0000256" key="1">
    <source>
        <dbReference type="ARBA" id="ARBA00004123"/>
    </source>
</evidence>
<gene>
    <name evidence="5" type="ORF">D4764_09G0006930</name>
</gene>
<dbReference type="AlphaFoldDB" id="A0A5C6MKA8"/>
<dbReference type="EMBL" id="RHFK02000022">
    <property type="protein sequence ID" value="TWW55644.1"/>
    <property type="molecule type" value="Genomic_DNA"/>
</dbReference>
<organism evidence="5 6">
    <name type="scientific">Takifugu flavidus</name>
    <name type="common">sansaifugu</name>
    <dbReference type="NCBI Taxonomy" id="433684"/>
    <lineage>
        <taxon>Eukaryota</taxon>
        <taxon>Metazoa</taxon>
        <taxon>Chordata</taxon>
        <taxon>Craniata</taxon>
        <taxon>Vertebrata</taxon>
        <taxon>Euteleostomi</taxon>
        <taxon>Actinopterygii</taxon>
        <taxon>Neopterygii</taxon>
        <taxon>Teleostei</taxon>
        <taxon>Neoteleostei</taxon>
        <taxon>Acanthomorphata</taxon>
        <taxon>Eupercaria</taxon>
        <taxon>Tetraodontiformes</taxon>
        <taxon>Tetradontoidea</taxon>
        <taxon>Tetraodontidae</taxon>
        <taxon>Takifugu</taxon>
    </lineage>
</organism>